<dbReference type="PANTHER" id="PTHR10151:SF120">
    <property type="entry name" value="BIS(5'-ADENOSYL)-TRIPHOSPHATASE"/>
    <property type="match status" value="1"/>
</dbReference>
<dbReference type="SUPFAM" id="SSF53649">
    <property type="entry name" value="Alkaline phosphatase-like"/>
    <property type="match status" value="1"/>
</dbReference>
<comment type="caution">
    <text evidence="1">The sequence shown here is derived from an EMBL/GenBank/DDBJ whole genome shotgun (WGS) entry which is preliminary data.</text>
</comment>
<dbReference type="Pfam" id="PF01663">
    <property type="entry name" value="Phosphodiest"/>
    <property type="match status" value="1"/>
</dbReference>
<dbReference type="PANTHER" id="PTHR10151">
    <property type="entry name" value="ECTONUCLEOTIDE PYROPHOSPHATASE/PHOSPHODIESTERASE"/>
    <property type="match status" value="1"/>
</dbReference>
<organism evidence="1 2">
    <name type="scientific">Kribbella deserti</name>
    <dbReference type="NCBI Taxonomy" id="1926257"/>
    <lineage>
        <taxon>Bacteria</taxon>
        <taxon>Bacillati</taxon>
        <taxon>Actinomycetota</taxon>
        <taxon>Actinomycetes</taxon>
        <taxon>Propionibacteriales</taxon>
        <taxon>Kribbellaceae</taxon>
        <taxon>Kribbella</taxon>
    </lineage>
</organism>
<name>A0ABV6QLI4_9ACTN</name>
<sequence length="373" mass="39387">MLPVKPEYGAASLADVLPSVAGALKVPGETNGLGLPENPRYAVLLLDGLGWNLLRQNADVAPYLASLLPTGRRLTAGVPSTTAVSLSSLGTGLPPGAHGIVGYSSVVPETGGLLNALAWDSPVDPRRWQPHQTVFERVGAAGVMTRNVSKARFEKSGLTAAAFRGSSHRGADSVEDRLDATRFAIREGSSALVYVYDSQLDYIGHGFGSGSPEWRTELVAADQFAQRVRSSLPRDAILLVVADHGMVDVDPVDRVDIDAEPDLSSGLTLVAGESRFRHLYCVPGAADDVLSTYKSRVGDRALVLSRDEAIAEGWFGVVEPRVAPRIGDVVVAALGPLALVAGRRFPQEAGLIGVHGSLTEDEMAIPLLIDPGY</sequence>
<dbReference type="InterPro" id="IPR002591">
    <property type="entry name" value="Phosphodiest/P_Trfase"/>
</dbReference>
<dbReference type="Gene3D" id="3.40.720.10">
    <property type="entry name" value="Alkaline Phosphatase, subunit A"/>
    <property type="match status" value="1"/>
</dbReference>
<reference evidence="1 2" key="1">
    <citation type="submission" date="2024-09" db="EMBL/GenBank/DDBJ databases">
        <authorList>
            <person name="Sun Q."/>
            <person name="Mori K."/>
        </authorList>
    </citation>
    <scope>NUCLEOTIDE SEQUENCE [LARGE SCALE GENOMIC DNA]</scope>
    <source>
        <strain evidence="1 2">CGMCC 1.15906</strain>
    </source>
</reference>
<dbReference type="InterPro" id="IPR017850">
    <property type="entry name" value="Alkaline_phosphatase_core_sf"/>
</dbReference>
<evidence type="ECO:0000313" key="1">
    <source>
        <dbReference type="EMBL" id="MFC0625497.1"/>
    </source>
</evidence>
<dbReference type="RefSeq" id="WP_380047973.1">
    <property type="nucleotide sequence ID" value="NZ_JBHLTC010000018.1"/>
</dbReference>
<evidence type="ECO:0000313" key="2">
    <source>
        <dbReference type="Proteomes" id="UP001589890"/>
    </source>
</evidence>
<protein>
    <submittedName>
        <fullName evidence="1">Alkaline phosphatase family protein</fullName>
    </submittedName>
</protein>
<dbReference type="Proteomes" id="UP001589890">
    <property type="component" value="Unassembled WGS sequence"/>
</dbReference>
<gene>
    <name evidence="1" type="ORF">ACFFGN_15555</name>
</gene>
<dbReference type="EMBL" id="JBHLTC010000018">
    <property type="protein sequence ID" value="MFC0625497.1"/>
    <property type="molecule type" value="Genomic_DNA"/>
</dbReference>
<proteinExistence type="predicted"/>
<accession>A0ABV6QLI4</accession>
<keyword evidence="2" id="KW-1185">Reference proteome</keyword>